<comment type="subcellular location">
    <subcellularLocation>
        <location evidence="1">Membrane</location>
        <topology evidence="1">Single-pass membrane protein</topology>
    </subcellularLocation>
</comment>
<evidence type="ECO:0000256" key="3">
    <source>
        <dbReference type="ARBA" id="ARBA00022989"/>
    </source>
</evidence>
<dbReference type="PANTHER" id="PTHR30168:SF0">
    <property type="entry name" value="INNER MEMBRANE PROTEIN"/>
    <property type="match status" value="1"/>
</dbReference>
<dbReference type="PANTHER" id="PTHR30168">
    <property type="entry name" value="PUTATIVE MEMBRANE PROTEIN YPFJ"/>
    <property type="match status" value="1"/>
</dbReference>
<keyword evidence="3 5" id="KW-1133">Transmembrane helix</keyword>
<evidence type="ECO:0000256" key="4">
    <source>
        <dbReference type="ARBA" id="ARBA00023136"/>
    </source>
</evidence>
<keyword evidence="2 5" id="KW-0812">Transmembrane</keyword>
<gene>
    <name evidence="6" type="ORF">CNX65_04240</name>
</gene>
<keyword evidence="4 5" id="KW-0472">Membrane</keyword>
<reference evidence="6" key="1">
    <citation type="submission" date="2017-09" db="EMBL/GenBank/DDBJ databases">
        <title>Complete Genome Sequence of ansamitocin-producing Bacterium Actinosynnema pretiosum X47.</title>
        <authorList>
            <person name="Cao G."/>
            <person name="Zong G."/>
            <person name="Zhong C."/>
            <person name="Fu J."/>
        </authorList>
    </citation>
    <scope>NUCLEOTIDE SEQUENCE [LARGE SCALE GENOMIC DNA]</scope>
    <source>
        <strain evidence="6">X47</strain>
    </source>
</reference>
<dbReference type="EMBL" id="CP023445">
    <property type="protein sequence ID" value="ATE52591.1"/>
    <property type="molecule type" value="Genomic_DNA"/>
</dbReference>
<name>A0A290Z0N7_9PSEU</name>
<dbReference type="Proteomes" id="UP000218505">
    <property type="component" value="Chromosome"/>
</dbReference>
<sequence>MDTPERRGGNPLAVVSVFVVVVAGVLGLALVPRLGLTRQVEGRAVAAAPIEADPASGEPEGSRPRSVYRLGDHPLLTSDRRLGQVTCELPAFGTGDEQLAAFYRAGVLCLDRAWEPVLAQAGLPFATPELNTGPELEDGPCGAAPSADEAVAYYCGSNRTVYMPTARLRAPGGGEDRASSHLATLAHEYGHHVQALSGVLRAGNRRIAEAGESDPAGLEMSRRLELQANCFAGMFLASVSGRGSVDRVMAEEAVEDFRYAVVEPPERNSHGSPANQDTWARAGFGGGTSACNTFTADAGAVG</sequence>
<evidence type="ECO:0000256" key="1">
    <source>
        <dbReference type="ARBA" id="ARBA00004167"/>
    </source>
</evidence>
<evidence type="ECO:0000256" key="5">
    <source>
        <dbReference type="SAM" id="Phobius"/>
    </source>
</evidence>
<evidence type="ECO:0008006" key="8">
    <source>
        <dbReference type="Google" id="ProtNLM"/>
    </source>
</evidence>
<keyword evidence="7" id="KW-1185">Reference proteome</keyword>
<evidence type="ECO:0000313" key="6">
    <source>
        <dbReference type="EMBL" id="ATE52591.1"/>
    </source>
</evidence>
<organism evidence="6 7">
    <name type="scientific">Actinosynnema pretiosum</name>
    <dbReference type="NCBI Taxonomy" id="42197"/>
    <lineage>
        <taxon>Bacteria</taxon>
        <taxon>Bacillati</taxon>
        <taxon>Actinomycetota</taxon>
        <taxon>Actinomycetes</taxon>
        <taxon>Pseudonocardiales</taxon>
        <taxon>Pseudonocardiaceae</taxon>
        <taxon>Actinosynnema</taxon>
    </lineage>
</organism>
<dbReference type="InterPro" id="IPR007343">
    <property type="entry name" value="Uncharacterised_pept_Zn_put"/>
</dbReference>
<dbReference type="RefSeq" id="WP_096491591.1">
    <property type="nucleotide sequence ID" value="NZ_CP023445.1"/>
</dbReference>
<dbReference type="GO" id="GO:0016020">
    <property type="term" value="C:membrane"/>
    <property type="evidence" value="ECO:0007669"/>
    <property type="project" value="UniProtKB-SubCell"/>
</dbReference>
<accession>A0A290Z0N7</accession>
<protein>
    <recommendedName>
        <fullName evidence="8">YpfJ protein, zinc metalloprotease superfamily</fullName>
    </recommendedName>
</protein>
<feature type="transmembrane region" description="Helical" evidence="5">
    <location>
        <begin position="12"/>
        <end position="31"/>
    </location>
</feature>
<evidence type="ECO:0000256" key="2">
    <source>
        <dbReference type="ARBA" id="ARBA00022692"/>
    </source>
</evidence>
<evidence type="ECO:0000313" key="7">
    <source>
        <dbReference type="Proteomes" id="UP000218505"/>
    </source>
</evidence>
<dbReference type="AlphaFoldDB" id="A0A290Z0N7"/>
<proteinExistence type="predicted"/>
<dbReference type="KEGG" id="apre:CNX65_04240"/>
<dbReference type="Pfam" id="PF04228">
    <property type="entry name" value="Zn_peptidase"/>
    <property type="match status" value="1"/>
</dbReference>